<organism evidence="3 4">
    <name type="scientific">Paramylibacter kogurei</name>
    <dbReference type="NCBI Taxonomy" id="1889778"/>
    <lineage>
        <taxon>Bacteria</taxon>
        <taxon>Pseudomonadati</taxon>
        <taxon>Pseudomonadota</taxon>
        <taxon>Alphaproteobacteria</taxon>
        <taxon>Rhodobacterales</taxon>
        <taxon>Paracoccaceae</taxon>
        <taxon>Paramylibacter</taxon>
    </lineage>
</organism>
<evidence type="ECO:0008006" key="5">
    <source>
        <dbReference type="Google" id="ProtNLM"/>
    </source>
</evidence>
<name>A0A2G5K8Y2_9RHOB</name>
<dbReference type="GO" id="GO:0005886">
    <property type="term" value="C:plasma membrane"/>
    <property type="evidence" value="ECO:0007669"/>
    <property type="project" value="TreeGrafter"/>
</dbReference>
<gene>
    <name evidence="3" type="ORF">BFP76_13530</name>
</gene>
<dbReference type="Proteomes" id="UP000231516">
    <property type="component" value="Unassembled WGS sequence"/>
</dbReference>
<evidence type="ECO:0000256" key="1">
    <source>
        <dbReference type="SAM" id="Coils"/>
    </source>
</evidence>
<dbReference type="OrthoDB" id="7810642at2"/>
<comment type="caution">
    <text evidence="3">The sequence shown here is derived from an EMBL/GenBank/DDBJ whole genome shotgun (WGS) entry which is preliminary data.</text>
</comment>
<keyword evidence="2" id="KW-0472">Membrane</keyword>
<feature type="transmembrane region" description="Helical" evidence="2">
    <location>
        <begin position="472"/>
        <end position="492"/>
    </location>
</feature>
<reference evidence="3 4" key="1">
    <citation type="submission" date="2016-08" db="EMBL/GenBank/DDBJ databases">
        <title>Draft genome of Amylibacter sp. strain 4G11.</title>
        <authorList>
            <person name="Wong S.-K."/>
            <person name="Hamasaki K."/>
            <person name="Yoshizawa S."/>
        </authorList>
    </citation>
    <scope>NUCLEOTIDE SEQUENCE [LARGE SCALE GENOMIC DNA]</scope>
    <source>
        <strain evidence="3 4">4G11</strain>
    </source>
</reference>
<dbReference type="RefSeq" id="WP_099591743.1">
    <property type="nucleotide sequence ID" value="NZ_MDGM01000007.1"/>
</dbReference>
<dbReference type="InterPro" id="IPR050445">
    <property type="entry name" value="Bact_polysacc_biosynth/exp"/>
</dbReference>
<evidence type="ECO:0000313" key="4">
    <source>
        <dbReference type="Proteomes" id="UP000231516"/>
    </source>
</evidence>
<keyword evidence="2" id="KW-1133">Transmembrane helix</keyword>
<dbReference type="PANTHER" id="PTHR32309">
    <property type="entry name" value="TYROSINE-PROTEIN KINASE"/>
    <property type="match status" value="1"/>
</dbReference>
<evidence type="ECO:0000313" key="3">
    <source>
        <dbReference type="EMBL" id="PIB25996.1"/>
    </source>
</evidence>
<keyword evidence="1" id="KW-0175">Coiled coil</keyword>
<proteinExistence type="predicted"/>
<dbReference type="EMBL" id="MDGM01000007">
    <property type="protein sequence ID" value="PIB25996.1"/>
    <property type="molecule type" value="Genomic_DNA"/>
</dbReference>
<dbReference type="PANTHER" id="PTHR32309:SF13">
    <property type="entry name" value="FERRIC ENTEROBACTIN TRANSPORT PROTEIN FEPE"/>
    <property type="match status" value="1"/>
</dbReference>
<keyword evidence="2" id="KW-0812">Transmembrane</keyword>
<sequence>MSDDNNADQNAAAADGAGILSVRDEIELIKKEDLSGQQLRMARRLAQKHNIEATSDLDAVRVLRRQGIDPFSNDAALTGAPAPEKSAAGQAIGTIQLPVKAQSQEVGAPMEMDDTKRLKEIRKIQRDLVKRRRRRMMQMVAKLFMFVGLPTALAAYYFYAVATPMYSTFSVFEIQNADASAASSTAQSVFARAGISTSTDSVGTQEYITSRSALERLDQDQNFRATFANEQVDPLQRLESDSSNEKAYRTYKKHVKVGYDPTEGVLRMEVIAPTAQKSYDFTQALVSYAEEHVNQQSERKRNDSMREAEKNYNEQEQAYYDAQAELLAIQEKYKTVSGDLKIQQLTSEISALRSQLIERRLVLVQLESNERPSKPKVDAQRASITELERVIEELNRELTEGQGDVQSIAQVTAELSLAQGRVEMRQTMLASSLQAREVATAEAIRQTRYLTLSVPPVLPDEPSYPKKFENTALSFLVFMGIFLMVSLTGSILREQVSN</sequence>
<feature type="transmembrane region" description="Helical" evidence="2">
    <location>
        <begin position="140"/>
        <end position="159"/>
    </location>
</feature>
<dbReference type="GO" id="GO:0004713">
    <property type="term" value="F:protein tyrosine kinase activity"/>
    <property type="evidence" value="ECO:0007669"/>
    <property type="project" value="TreeGrafter"/>
</dbReference>
<evidence type="ECO:0000256" key="2">
    <source>
        <dbReference type="SAM" id="Phobius"/>
    </source>
</evidence>
<keyword evidence="4" id="KW-1185">Reference proteome</keyword>
<dbReference type="AlphaFoldDB" id="A0A2G5K8Y2"/>
<accession>A0A2G5K8Y2</accession>
<protein>
    <recommendedName>
        <fullName evidence="5">Capsule biosynthesis protein</fullName>
    </recommendedName>
</protein>
<feature type="coiled-coil region" evidence="1">
    <location>
        <begin position="377"/>
        <end position="404"/>
    </location>
</feature>